<feature type="transmembrane region" description="Helical" evidence="1">
    <location>
        <begin position="194"/>
        <end position="215"/>
    </location>
</feature>
<proteinExistence type="predicted"/>
<sequence>MQPSVLVTNHLDQLTRELSFDPELSRRVRREVEDHLLDAISEDGGDDPKDAAAIARFGDPREIARQYAPLSLLQQARRVGGILILAIAAILVLMKGRGALYELLQWRLPADWLGFNTIGPAIDRYGFMVALVVGILGWVYIGSRRVSATLRGGYERQLNLCLLLSVATASPLIGSVITDSILSGLRFSVAPTSAAALIPLMSVMMEVGVAGLIIVQLRKAVQRKALVSSLFADKNADR</sequence>
<dbReference type="EMBL" id="LT670817">
    <property type="protein sequence ID" value="SHH98809.1"/>
    <property type="molecule type" value="Genomic_DNA"/>
</dbReference>
<protein>
    <submittedName>
        <fullName evidence="2">Uncharacterized protein</fullName>
    </submittedName>
</protein>
<dbReference type="Proteomes" id="UP000189796">
    <property type="component" value="Chromosome I"/>
</dbReference>
<keyword evidence="1" id="KW-0472">Membrane</keyword>
<name>A0A1M5XGE0_9BRAD</name>
<keyword evidence="1" id="KW-0812">Transmembrane</keyword>
<gene>
    <name evidence="2" type="ORF">SAMN05443248_7315</name>
</gene>
<dbReference type="Pfam" id="PF22564">
    <property type="entry name" value="HAAS"/>
    <property type="match status" value="1"/>
</dbReference>
<evidence type="ECO:0000313" key="2">
    <source>
        <dbReference type="EMBL" id="SHH98809.1"/>
    </source>
</evidence>
<feature type="transmembrane region" description="Helical" evidence="1">
    <location>
        <begin position="124"/>
        <end position="141"/>
    </location>
</feature>
<feature type="transmembrane region" description="Helical" evidence="1">
    <location>
        <begin position="82"/>
        <end position="104"/>
    </location>
</feature>
<dbReference type="AlphaFoldDB" id="A0A1M5XGE0"/>
<evidence type="ECO:0000313" key="3">
    <source>
        <dbReference type="Proteomes" id="UP000189796"/>
    </source>
</evidence>
<keyword evidence="1" id="KW-1133">Transmembrane helix</keyword>
<reference evidence="2 3" key="1">
    <citation type="submission" date="2016-11" db="EMBL/GenBank/DDBJ databases">
        <authorList>
            <person name="Jaros S."/>
            <person name="Januszkiewicz K."/>
            <person name="Wedrychowicz H."/>
        </authorList>
    </citation>
    <scope>NUCLEOTIDE SEQUENCE [LARGE SCALE GENOMIC DNA]</scope>
    <source>
        <strain evidence="2 3">GAS138</strain>
    </source>
</reference>
<accession>A0A1M5XGE0</accession>
<feature type="transmembrane region" description="Helical" evidence="1">
    <location>
        <begin position="162"/>
        <end position="182"/>
    </location>
</feature>
<organism evidence="2 3">
    <name type="scientific">Bradyrhizobium erythrophlei</name>
    <dbReference type="NCBI Taxonomy" id="1437360"/>
    <lineage>
        <taxon>Bacteria</taxon>
        <taxon>Pseudomonadati</taxon>
        <taxon>Pseudomonadota</taxon>
        <taxon>Alphaproteobacteria</taxon>
        <taxon>Hyphomicrobiales</taxon>
        <taxon>Nitrobacteraceae</taxon>
        <taxon>Bradyrhizobium</taxon>
    </lineage>
</organism>
<evidence type="ECO:0000256" key="1">
    <source>
        <dbReference type="SAM" id="Phobius"/>
    </source>
</evidence>